<evidence type="ECO:0000313" key="18">
    <source>
        <dbReference type="EMBL" id="MBK1698298.1"/>
    </source>
</evidence>
<proteinExistence type="predicted"/>
<evidence type="ECO:0000256" key="5">
    <source>
        <dbReference type="ARBA" id="ARBA00022806"/>
    </source>
</evidence>
<dbReference type="SUPFAM" id="SSF52540">
    <property type="entry name" value="P-loop containing nucleoside triphosphate hydrolases"/>
    <property type="match status" value="1"/>
</dbReference>
<dbReference type="InterPro" id="IPR000212">
    <property type="entry name" value="DNA_helicase_UvrD/REP"/>
</dbReference>
<dbReference type="Gene3D" id="3.40.50.300">
    <property type="entry name" value="P-loop containing nucleotide triphosphate hydrolases"/>
    <property type="match status" value="4"/>
</dbReference>
<dbReference type="InterPro" id="IPR014017">
    <property type="entry name" value="DNA_helicase_UvrD-like_C"/>
</dbReference>
<dbReference type="InterPro" id="IPR014016">
    <property type="entry name" value="UvrD-like_ATP-bd"/>
</dbReference>
<feature type="domain" description="UvrD-like helicase C-terminal" evidence="17">
    <location>
        <begin position="499"/>
        <end position="787"/>
    </location>
</feature>
<keyword evidence="5 14" id="KW-0347">Helicase</keyword>
<protein>
    <recommendedName>
        <fullName evidence="12">DNA 3'-5' helicase</fullName>
        <ecNumber evidence="12">5.6.2.4</ecNumber>
    </recommendedName>
</protein>
<evidence type="ECO:0000256" key="7">
    <source>
        <dbReference type="ARBA" id="ARBA00022840"/>
    </source>
</evidence>
<dbReference type="PANTHER" id="PTHR11070">
    <property type="entry name" value="UVRD / RECB / PCRA DNA HELICASE FAMILY MEMBER"/>
    <property type="match status" value="1"/>
</dbReference>
<dbReference type="Pfam" id="PF13361">
    <property type="entry name" value="UvrD_C"/>
    <property type="match status" value="1"/>
</dbReference>
<keyword evidence="6" id="KW-0269">Exonuclease</keyword>
<dbReference type="Pfam" id="PF00580">
    <property type="entry name" value="UvrD-helicase"/>
    <property type="match status" value="1"/>
</dbReference>
<dbReference type="RefSeq" id="WP_027288610.1">
    <property type="nucleotide sequence ID" value="NZ_NRRE01000027.1"/>
</dbReference>
<dbReference type="Proteomes" id="UP000778970">
    <property type="component" value="Unassembled WGS sequence"/>
</dbReference>
<evidence type="ECO:0000256" key="13">
    <source>
        <dbReference type="ARBA" id="ARBA00048988"/>
    </source>
</evidence>
<dbReference type="AlphaFoldDB" id="A0A934QK12"/>
<evidence type="ECO:0000256" key="12">
    <source>
        <dbReference type="ARBA" id="ARBA00034808"/>
    </source>
</evidence>
<keyword evidence="2 14" id="KW-0547">Nucleotide-binding</keyword>
<name>A0A934QK12_9PROT</name>
<dbReference type="Gene3D" id="3.90.320.10">
    <property type="match status" value="1"/>
</dbReference>
<keyword evidence="4 14" id="KW-0378">Hydrolase</keyword>
<keyword evidence="3" id="KW-0227">DNA damage</keyword>
<evidence type="ECO:0000259" key="16">
    <source>
        <dbReference type="PROSITE" id="PS51198"/>
    </source>
</evidence>
<evidence type="ECO:0000313" key="19">
    <source>
        <dbReference type="Proteomes" id="UP000778970"/>
    </source>
</evidence>
<dbReference type="InterPro" id="IPR027417">
    <property type="entry name" value="P-loop_NTPase"/>
</dbReference>
<dbReference type="GO" id="GO:0003677">
    <property type="term" value="F:DNA binding"/>
    <property type="evidence" value="ECO:0007669"/>
    <property type="project" value="UniProtKB-KW"/>
</dbReference>
<sequence>MTLIDQDARTTALVAHDRTLLVEAGAGTGKTALMAGRVVRLLADGHDPANVAAITFTELAAGALHQRVTRFVDGVVQDDVPRELAAAFPGGPTDAQAANLRTARGRLDRLSCTTIHGFCKQLIGPYPVETGTDPGATMMDPAQTDIVFDELRDRWLREHLSAAGNGPSDADDLLAHMLFRDPDHAIAKIKEGAAILRRNRTAGPPPVTLDRADLADFEAAVDTLARNVNGLGEESCDTLLGELRVLRETLAGALDSGPDAAGLLTLAEPPRISAMKKDTTAFRAWGRKGKVVAAGQRRGASKGEAERANTDAQAAYADAETALHALLEKASGALAAGFLGALAEIRERYAEYKRNAALMDFDDLLYAARDLLRDHPDVRKKLAERYQKVLVDEFQDTDTIQADILWRLTEVAPQKSADASWTERVPEPGRLFLVGDPKQSIYRFRGADIAAYTAARDALEAGAGERLTVTANFRSQAGILDWVNTTFADPLSAADQPGFEALSATKTDAEGDPPRVTRLDVTVESSDPDNDPTVDDMRRAEATAVADLCRQLVGSHPVKDDDAEGGTRPCRPGDIALIAPVGTSLWIYEAALEQAGLPIATQAGKGAFRRQEVLDLIALARVLADGRDTLALGALLRGPLVGLTEEQLLDCVHALPRDPERADRIPALNLNADPDALPEPVAANTLRVLRGLRARARTTTPFELMAEAVEEMRVRPILERRHPGAAERALANVDLFLELARPYAVRGLKAFARDMRDKWEVSAGQSEGRPDAQQEAVQVITMHSAKGLEWPVVIPVNAVGAPQSENGPQLRRPDDTLHMPVARMGPPPPDYKATLDQNERERGSERVRLWYVACTRAAQLLVLPHGDAGTDANAWDKIVDLGVDALPGLDTSGFAPGLPERSAPATNNQDAETFRAEAERVAAARPTIRRRSPSRHEGYAGDGEAEVVVFNDEDGPVVAGPAAIQGSTTRGLVIHKLLEEVLTGETPETGLVDRAGDLLDQLGVAPADDPSEGPVPLEMAGTVERALACPEIAEIRDMLVPEVAVMASNVDDIVETILTGIADAVATDDQGCPTVVVDWKSDVAADLKKREQYRSQLRDYLNALGAQRGLIVYVTDSNVERVVAD</sequence>
<keyword evidence="9" id="KW-0234">DNA repair</keyword>
<reference evidence="18" key="1">
    <citation type="submission" date="2017-08" db="EMBL/GenBank/DDBJ databases">
        <authorList>
            <person name="Imhoff J.F."/>
            <person name="Rahn T."/>
            <person name="Kuenzel S."/>
            <person name="Neulinger S.C."/>
        </authorList>
    </citation>
    <scope>NUCLEOTIDE SEQUENCE</scope>
    <source>
        <strain evidence="18">DSM 9154</strain>
    </source>
</reference>
<dbReference type="PROSITE" id="PS51217">
    <property type="entry name" value="UVRD_HELICASE_CTER"/>
    <property type="match status" value="1"/>
</dbReference>
<evidence type="ECO:0000256" key="14">
    <source>
        <dbReference type="PROSITE-ProRule" id="PRU00560"/>
    </source>
</evidence>
<keyword evidence="7 14" id="KW-0067">ATP-binding</keyword>
<comment type="catalytic activity">
    <reaction evidence="11">
        <text>Couples ATP hydrolysis with the unwinding of duplex DNA by translocating in the 3'-5' direction.</text>
        <dbReference type="EC" id="5.6.2.4"/>
    </reaction>
</comment>
<keyword evidence="1" id="KW-0540">Nuclease</keyword>
<dbReference type="GO" id="GO:0009338">
    <property type="term" value="C:exodeoxyribonuclease V complex"/>
    <property type="evidence" value="ECO:0007669"/>
    <property type="project" value="TreeGrafter"/>
</dbReference>
<evidence type="ECO:0000256" key="9">
    <source>
        <dbReference type="ARBA" id="ARBA00023204"/>
    </source>
</evidence>
<comment type="caution">
    <text evidence="18">The sequence shown here is derived from an EMBL/GenBank/DDBJ whole genome shotgun (WGS) entry which is preliminary data.</text>
</comment>
<organism evidence="18 19">
    <name type="scientific">Rhodovibrio salinarum</name>
    <dbReference type="NCBI Taxonomy" id="1087"/>
    <lineage>
        <taxon>Bacteria</taxon>
        <taxon>Pseudomonadati</taxon>
        <taxon>Pseudomonadota</taxon>
        <taxon>Alphaproteobacteria</taxon>
        <taxon>Rhodospirillales</taxon>
        <taxon>Rhodovibrionaceae</taxon>
        <taxon>Rhodovibrio</taxon>
    </lineage>
</organism>
<dbReference type="GO" id="GO:0000725">
    <property type="term" value="P:recombinational repair"/>
    <property type="evidence" value="ECO:0007669"/>
    <property type="project" value="TreeGrafter"/>
</dbReference>
<comment type="catalytic activity">
    <reaction evidence="13">
        <text>ATP + H2O = ADP + phosphate + H(+)</text>
        <dbReference type="Rhea" id="RHEA:13065"/>
        <dbReference type="ChEBI" id="CHEBI:15377"/>
        <dbReference type="ChEBI" id="CHEBI:15378"/>
        <dbReference type="ChEBI" id="CHEBI:30616"/>
        <dbReference type="ChEBI" id="CHEBI:43474"/>
        <dbReference type="ChEBI" id="CHEBI:456216"/>
        <dbReference type="EC" id="5.6.2.4"/>
    </reaction>
</comment>
<dbReference type="InterPro" id="IPR011604">
    <property type="entry name" value="PDDEXK-like_dom_sf"/>
</dbReference>
<feature type="region of interest" description="Disordered" evidence="15">
    <location>
        <begin position="919"/>
        <end position="940"/>
    </location>
</feature>
<dbReference type="EMBL" id="NRRE01000027">
    <property type="protein sequence ID" value="MBK1698298.1"/>
    <property type="molecule type" value="Genomic_DNA"/>
</dbReference>
<evidence type="ECO:0000256" key="11">
    <source>
        <dbReference type="ARBA" id="ARBA00034617"/>
    </source>
</evidence>
<evidence type="ECO:0000256" key="15">
    <source>
        <dbReference type="SAM" id="MobiDB-lite"/>
    </source>
</evidence>
<gene>
    <name evidence="18" type="ORF">CKO21_13705</name>
</gene>
<evidence type="ECO:0000256" key="6">
    <source>
        <dbReference type="ARBA" id="ARBA00022839"/>
    </source>
</evidence>
<evidence type="ECO:0000256" key="8">
    <source>
        <dbReference type="ARBA" id="ARBA00023125"/>
    </source>
</evidence>
<evidence type="ECO:0000256" key="2">
    <source>
        <dbReference type="ARBA" id="ARBA00022741"/>
    </source>
</evidence>
<dbReference type="PROSITE" id="PS51198">
    <property type="entry name" value="UVRD_HELICASE_ATP_BIND"/>
    <property type="match status" value="1"/>
</dbReference>
<evidence type="ECO:0000256" key="4">
    <source>
        <dbReference type="ARBA" id="ARBA00022801"/>
    </source>
</evidence>
<keyword evidence="10" id="KW-0413">Isomerase</keyword>
<dbReference type="GO" id="GO:0004527">
    <property type="term" value="F:exonuclease activity"/>
    <property type="evidence" value="ECO:0007669"/>
    <property type="project" value="UniProtKB-KW"/>
</dbReference>
<evidence type="ECO:0000256" key="1">
    <source>
        <dbReference type="ARBA" id="ARBA00022722"/>
    </source>
</evidence>
<dbReference type="PANTHER" id="PTHR11070:SF23">
    <property type="entry name" value="RECBCD ENZYME SUBUNIT RECB"/>
    <property type="match status" value="1"/>
</dbReference>
<feature type="domain" description="UvrD-like helicase ATP-binding" evidence="16">
    <location>
        <begin position="3"/>
        <end position="476"/>
    </location>
</feature>
<evidence type="ECO:0000259" key="17">
    <source>
        <dbReference type="PROSITE" id="PS51217"/>
    </source>
</evidence>
<evidence type="ECO:0000256" key="3">
    <source>
        <dbReference type="ARBA" id="ARBA00022763"/>
    </source>
</evidence>
<keyword evidence="8" id="KW-0238">DNA-binding</keyword>
<keyword evidence="19" id="KW-1185">Reference proteome</keyword>
<feature type="binding site" evidence="14">
    <location>
        <begin position="24"/>
        <end position="31"/>
    </location>
    <ligand>
        <name>ATP</name>
        <dbReference type="ChEBI" id="CHEBI:30616"/>
    </ligand>
</feature>
<dbReference type="EC" id="5.6.2.4" evidence="12"/>
<dbReference type="GO" id="GO:0005829">
    <property type="term" value="C:cytosol"/>
    <property type="evidence" value="ECO:0007669"/>
    <property type="project" value="TreeGrafter"/>
</dbReference>
<dbReference type="GO" id="GO:0005524">
    <property type="term" value="F:ATP binding"/>
    <property type="evidence" value="ECO:0007669"/>
    <property type="project" value="UniProtKB-UniRule"/>
</dbReference>
<reference evidence="18" key="2">
    <citation type="journal article" date="2020" name="Microorganisms">
        <title>Osmotic Adaptation and Compatible Solute Biosynthesis of Phototrophic Bacteria as Revealed from Genome Analyses.</title>
        <authorList>
            <person name="Imhoff J.F."/>
            <person name="Rahn T."/>
            <person name="Kunzel S."/>
            <person name="Keller A."/>
            <person name="Neulinger S.C."/>
        </authorList>
    </citation>
    <scope>NUCLEOTIDE SEQUENCE</scope>
    <source>
        <strain evidence="18">DSM 9154</strain>
    </source>
</reference>
<accession>A0A934QK12</accession>
<evidence type="ECO:0000256" key="10">
    <source>
        <dbReference type="ARBA" id="ARBA00023235"/>
    </source>
</evidence>
<dbReference type="GO" id="GO:0043138">
    <property type="term" value="F:3'-5' DNA helicase activity"/>
    <property type="evidence" value="ECO:0007669"/>
    <property type="project" value="UniProtKB-EC"/>
</dbReference>